<evidence type="ECO:0000313" key="3">
    <source>
        <dbReference type="Proteomes" id="UP000192727"/>
    </source>
</evidence>
<dbReference type="Pfam" id="PF13333">
    <property type="entry name" value="rve_2"/>
    <property type="match status" value="1"/>
</dbReference>
<dbReference type="GO" id="GO:0015074">
    <property type="term" value="P:DNA integration"/>
    <property type="evidence" value="ECO:0007669"/>
    <property type="project" value="InterPro"/>
</dbReference>
<sequence>MEQFKIELNKYINYYNHKRIKAKQKGMSPV</sequence>
<gene>
    <name evidence="2" type="ORF">B7C51_18910</name>
</gene>
<dbReference type="AlphaFoldDB" id="A0A1V0UZA4"/>
<proteinExistence type="predicted"/>
<reference evidence="2 3" key="1">
    <citation type="submission" date="2017-03" db="EMBL/GenBank/DDBJ databases">
        <title>Paenibacillus larvae genome sequencing.</title>
        <authorList>
            <person name="Dingman D.W."/>
        </authorList>
    </citation>
    <scope>NUCLEOTIDE SEQUENCE [LARGE SCALE GENOMIC DNA]</scope>
    <source>
        <strain evidence="2 3">SAG 10367</strain>
    </source>
</reference>
<feature type="domain" description="Integrase catalytic" evidence="1">
    <location>
        <begin position="1"/>
        <end position="30"/>
    </location>
</feature>
<accession>A0A1V0UZA4</accession>
<dbReference type="Proteomes" id="UP000192727">
    <property type="component" value="Chromosome"/>
</dbReference>
<evidence type="ECO:0000259" key="1">
    <source>
        <dbReference type="Pfam" id="PF13333"/>
    </source>
</evidence>
<dbReference type="InterPro" id="IPR001584">
    <property type="entry name" value="Integrase_cat-core"/>
</dbReference>
<organism evidence="2 3">
    <name type="scientific">Paenibacillus larvae subsp. pulvifaciens</name>
    <dbReference type="NCBI Taxonomy" id="1477"/>
    <lineage>
        <taxon>Bacteria</taxon>
        <taxon>Bacillati</taxon>
        <taxon>Bacillota</taxon>
        <taxon>Bacilli</taxon>
        <taxon>Bacillales</taxon>
        <taxon>Paenibacillaceae</taxon>
        <taxon>Paenibacillus</taxon>
    </lineage>
</organism>
<evidence type="ECO:0000313" key="2">
    <source>
        <dbReference type="EMBL" id="ARF70575.1"/>
    </source>
</evidence>
<name>A0A1V0UZA4_9BACL</name>
<dbReference type="EMBL" id="CP020557">
    <property type="protein sequence ID" value="ARF70575.1"/>
    <property type="molecule type" value="Genomic_DNA"/>
</dbReference>
<protein>
    <recommendedName>
        <fullName evidence="1">Integrase catalytic domain-containing protein</fullName>
    </recommendedName>
</protein>